<protein>
    <submittedName>
        <fullName evidence="1">Uncharacterized protein</fullName>
    </submittedName>
</protein>
<reference evidence="1 2" key="1">
    <citation type="journal article" date="2021" name="Commun. Biol.">
        <title>The genome of Shorea leprosula (Dipterocarpaceae) highlights the ecological relevance of drought in aseasonal tropical rainforests.</title>
        <authorList>
            <person name="Ng K.K.S."/>
            <person name="Kobayashi M.J."/>
            <person name="Fawcett J.A."/>
            <person name="Hatakeyama M."/>
            <person name="Paape T."/>
            <person name="Ng C.H."/>
            <person name="Ang C.C."/>
            <person name="Tnah L.H."/>
            <person name="Lee C.T."/>
            <person name="Nishiyama T."/>
            <person name="Sese J."/>
            <person name="O'Brien M.J."/>
            <person name="Copetti D."/>
            <person name="Mohd Noor M.I."/>
            <person name="Ong R.C."/>
            <person name="Putra M."/>
            <person name="Sireger I.Z."/>
            <person name="Indrioko S."/>
            <person name="Kosugi Y."/>
            <person name="Izuno A."/>
            <person name="Isagi Y."/>
            <person name="Lee S.L."/>
            <person name="Shimizu K.K."/>
        </authorList>
    </citation>
    <scope>NUCLEOTIDE SEQUENCE [LARGE SCALE GENOMIC DNA]</scope>
    <source>
        <strain evidence="1">214</strain>
    </source>
</reference>
<comment type="caution">
    <text evidence="1">The sequence shown here is derived from an EMBL/GenBank/DDBJ whole genome shotgun (WGS) entry which is preliminary data.</text>
</comment>
<dbReference type="AlphaFoldDB" id="A0AAV5M9U5"/>
<name>A0AAV5M9U5_9ROSI</name>
<gene>
    <name evidence="1" type="ORF">SLEP1_g53548</name>
</gene>
<dbReference type="EMBL" id="BPVZ01000211">
    <property type="protein sequence ID" value="GKV46576.1"/>
    <property type="molecule type" value="Genomic_DNA"/>
</dbReference>
<evidence type="ECO:0000313" key="2">
    <source>
        <dbReference type="Proteomes" id="UP001054252"/>
    </source>
</evidence>
<accession>A0AAV5M9U5</accession>
<proteinExistence type="predicted"/>
<dbReference type="Proteomes" id="UP001054252">
    <property type="component" value="Unassembled WGS sequence"/>
</dbReference>
<keyword evidence="2" id="KW-1185">Reference proteome</keyword>
<sequence>MSSKLDESILLSGFQANETFVDVSESEGGGKAFGAFSNAVQMVLKENLGPLSNKEVVMMTKEVLQG</sequence>
<organism evidence="1 2">
    <name type="scientific">Rubroshorea leprosula</name>
    <dbReference type="NCBI Taxonomy" id="152421"/>
    <lineage>
        <taxon>Eukaryota</taxon>
        <taxon>Viridiplantae</taxon>
        <taxon>Streptophyta</taxon>
        <taxon>Embryophyta</taxon>
        <taxon>Tracheophyta</taxon>
        <taxon>Spermatophyta</taxon>
        <taxon>Magnoliopsida</taxon>
        <taxon>eudicotyledons</taxon>
        <taxon>Gunneridae</taxon>
        <taxon>Pentapetalae</taxon>
        <taxon>rosids</taxon>
        <taxon>malvids</taxon>
        <taxon>Malvales</taxon>
        <taxon>Dipterocarpaceae</taxon>
        <taxon>Rubroshorea</taxon>
    </lineage>
</organism>
<evidence type="ECO:0000313" key="1">
    <source>
        <dbReference type="EMBL" id="GKV46576.1"/>
    </source>
</evidence>